<dbReference type="SMART" id="SM00507">
    <property type="entry name" value="HNHc"/>
    <property type="match status" value="1"/>
</dbReference>
<dbReference type="PATRIC" id="fig|156976.3.peg.678"/>
<proteinExistence type="predicted"/>
<protein>
    <recommendedName>
        <fullName evidence="1">HNH nuclease domain-containing protein</fullName>
    </recommendedName>
</protein>
<dbReference type="Pfam" id="PF01844">
    <property type="entry name" value="HNH"/>
    <property type="match status" value="1"/>
</dbReference>
<evidence type="ECO:0000259" key="1">
    <source>
        <dbReference type="SMART" id="SM00507"/>
    </source>
</evidence>
<name>A0A0K1RAC3_9CORY</name>
<dbReference type="EMBL" id="CP012342">
    <property type="protein sequence ID" value="AKV58375.1"/>
    <property type="molecule type" value="Genomic_DNA"/>
</dbReference>
<dbReference type="STRING" id="156976.AK829_03440"/>
<dbReference type="Gene3D" id="1.10.30.50">
    <property type="match status" value="1"/>
</dbReference>
<evidence type="ECO:0000313" key="3">
    <source>
        <dbReference type="Proteomes" id="UP000060016"/>
    </source>
</evidence>
<keyword evidence="3" id="KW-1185">Reference proteome</keyword>
<dbReference type="GO" id="GO:0003676">
    <property type="term" value="F:nucleic acid binding"/>
    <property type="evidence" value="ECO:0007669"/>
    <property type="project" value="InterPro"/>
</dbReference>
<feature type="domain" description="HNH nuclease" evidence="1">
    <location>
        <begin position="247"/>
        <end position="305"/>
    </location>
</feature>
<dbReference type="RefSeq" id="WP_052204283.1">
    <property type="nucleotide sequence ID" value="NZ_CAMYAJ010000007.1"/>
</dbReference>
<dbReference type="AlphaFoldDB" id="A0A0K1RAC3"/>
<dbReference type="Proteomes" id="UP000060016">
    <property type="component" value="Chromosome"/>
</dbReference>
<gene>
    <name evidence="2" type="ORF">AK829_03440</name>
</gene>
<dbReference type="CDD" id="cd00085">
    <property type="entry name" value="HNHc"/>
    <property type="match status" value="1"/>
</dbReference>
<dbReference type="InterPro" id="IPR002711">
    <property type="entry name" value="HNH"/>
</dbReference>
<sequence>MNPFEQFLHAPTIDILEWFDRDQAIAAGYDKAKVNEWAKLQEIYFGPTQQRRQQEKARDKARRSKLNLDQLAMLERRLRSIKDKRTRDKIRIQLLSVRGTYRTLAERAKALIPQAQRKATPRVTFSKSRDKLRTVTFTADEHELADLEHECTSGLDPTKPAMPQMVKRLLAVLRGGGVGRAVRRPMILVPLDEHVKILAGQGDETILGLSDGTTITGAEYLAAQYGKELEVGLFHPQEGPVNLYRTKRLANQKQRDLARLVMPVCPVPDCRHGSEACELHHITSWKAGGETNLSNLAPLCRYHNRVNDDDPLRKKRGRIESIDGTPTWVSPNGHPVPNPYHPFGAMRQLFGTART</sequence>
<accession>A0A0K1RAC3</accession>
<dbReference type="GO" id="GO:0008270">
    <property type="term" value="F:zinc ion binding"/>
    <property type="evidence" value="ECO:0007669"/>
    <property type="project" value="InterPro"/>
</dbReference>
<reference evidence="2 3" key="1">
    <citation type="submission" date="2015-08" db="EMBL/GenBank/DDBJ databases">
        <authorList>
            <person name="Babu N.S."/>
            <person name="Beckwith C.J."/>
            <person name="Beseler K.G."/>
            <person name="Brison A."/>
            <person name="Carone J.V."/>
            <person name="Caskin T.P."/>
            <person name="Diamond M."/>
            <person name="Durham M.E."/>
            <person name="Foxe J.M."/>
            <person name="Go M."/>
            <person name="Henderson B.A."/>
            <person name="Jones I.B."/>
            <person name="McGettigan J.A."/>
            <person name="Micheletti S.J."/>
            <person name="Nasrallah M.E."/>
            <person name="Ortiz D."/>
            <person name="Piller C.R."/>
            <person name="Privatt S.R."/>
            <person name="Schneider S.L."/>
            <person name="Sharp S."/>
            <person name="Smith T.C."/>
            <person name="Stanton J.D."/>
            <person name="Ullery H.E."/>
            <person name="Wilson R.J."/>
            <person name="Serrano M.G."/>
            <person name="Buck G."/>
            <person name="Lee V."/>
            <person name="Wang Y."/>
            <person name="Carvalho R."/>
            <person name="Voegtly L."/>
            <person name="Shi R."/>
            <person name="Duckworth R."/>
            <person name="Johnson A."/>
            <person name="Loviza R."/>
            <person name="Walstead R."/>
            <person name="Shah Z."/>
            <person name="Kiflezghi M."/>
            <person name="Wade K."/>
            <person name="Ball S.L."/>
            <person name="Bradley K.W."/>
            <person name="Asai D.J."/>
            <person name="Bowman C.A."/>
            <person name="Russell D.A."/>
            <person name="Pope W.H."/>
            <person name="Jacobs-Sera D."/>
            <person name="Hendrix R.W."/>
            <person name="Hatfull G.F."/>
        </authorList>
    </citation>
    <scope>NUCLEOTIDE SEQUENCE [LARGE SCALE GENOMIC DNA]</scope>
    <source>
        <strain evidence="2 3">PUDD_83A45</strain>
    </source>
</reference>
<organism evidence="2 3">
    <name type="scientific">Corynebacterium riegelii</name>
    <dbReference type="NCBI Taxonomy" id="156976"/>
    <lineage>
        <taxon>Bacteria</taxon>
        <taxon>Bacillati</taxon>
        <taxon>Actinomycetota</taxon>
        <taxon>Actinomycetes</taxon>
        <taxon>Mycobacteriales</taxon>
        <taxon>Corynebacteriaceae</taxon>
        <taxon>Corynebacterium</taxon>
    </lineage>
</organism>
<dbReference type="GO" id="GO:0004519">
    <property type="term" value="F:endonuclease activity"/>
    <property type="evidence" value="ECO:0007669"/>
    <property type="project" value="InterPro"/>
</dbReference>
<dbReference type="InterPro" id="IPR003615">
    <property type="entry name" value="HNH_nuc"/>
</dbReference>
<dbReference type="KEGG" id="crie:AK829_03440"/>
<evidence type="ECO:0000313" key="2">
    <source>
        <dbReference type="EMBL" id="AKV58375.1"/>
    </source>
</evidence>